<dbReference type="PaxDb" id="3708-A0A078IL12"/>
<accession>A0A078IL12</accession>
<name>A0A078IL12_BRANA</name>
<evidence type="ECO:0000313" key="2">
    <source>
        <dbReference type="Proteomes" id="UP000028999"/>
    </source>
</evidence>
<reference evidence="1 2" key="1">
    <citation type="journal article" date="2014" name="Science">
        <title>Plant genetics. Early allopolyploid evolution in the post-Neolithic Brassica napus oilseed genome.</title>
        <authorList>
            <person name="Chalhoub B."/>
            <person name="Denoeud F."/>
            <person name="Liu S."/>
            <person name="Parkin I.A."/>
            <person name="Tang H."/>
            <person name="Wang X."/>
            <person name="Chiquet J."/>
            <person name="Belcram H."/>
            <person name="Tong C."/>
            <person name="Samans B."/>
            <person name="Correa M."/>
            <person name="Da Silva C."/>
            <person name="Just J."/>
            <person name="Falentin C."/>
            <person name="Koh C.S."/>
            <person name="Le Clainche I."/>
            <person name="Bernard M."/>
            <person name="Bento P."/>
            <person name="Noel B."/>
            <person name="Labadie K."/>
            <person name="Alberti A."/>
            <person name="Charles M."/>
            <person name="Arnaud D."/>
            <person name="Guo H."/>
            <person name="Daviaud C."/>
            <person name="Alamery S."/>
            <person name="Jabbari K."/>
            <person name="Zhao M."/>
            <person name="Edger P.P."/>
            <person name="Chelaifa H."/>
            <person name="Tack D."/>
            <person name="Lassalle G."/>
            <person name="Mestiri I."/>
            <person name="Schnel N."/>
            <person name="Le Paslier M.C."/>
            <person name="Fan G."/>
            <person name="Renault V."/>
            <person name="Bayer P.E."/>
            <person name="Golicz A.A."/>
            <person name="Manoli S."/>
            <person name="Lee T.H."/>
            <person name="Thi V.H."/>
            <person name="Chalabi S."/>
            <person name="Hu Q."/>
            <person name="Fan C."/>
            <person name="Tollenaere R."/>
            <person name="Lu Y."/>
            <person name="Battail C."/>
            <person name="Shen J."/>
            <person name="Sidebottom C.H."/>
            <person name="Wang X."/>
            <person name="Canaguier A."/>
            <person name="Chauveau A."/>
            <person name="Berard A."/>
            <person name="Deniot G."/>
            <person name="Guan M."/>
            <person name="Liu Z."/>
            <person name="Sun F."/>
            <person name="Lim Y.P."/>
            <person name="Lyons E."/>
            <person name="Town C.D."/>
            <person name="Bancroft I."/>
            <person name="Wang X."/>
            <person name="Meng J."/>
            <person name="Ma J."/>
            <person name="Pires J.C."/>
            <person name="King G.J."/>
            <person name="Brunel D."/>
            <person name="Delourme R."/>
            <person name="Renard M."/>
            <person name="Aury J.M."/>
            <person name="Adams K.L."/>
            <person name="Batley J."/>
            <person name="Snowdon R.J."/>
            <person name="Tost J."/>
            <person name="Edwards D."/>
            <person name="Zhou Y."/>
            <person name="Hua W."/>
            <person name="Sharpe A.G."/>
            <person name="Paterson A.H."/>
            <person name="Guan C."/>
            <person name="Wincker P."/>
        </authorList>
    </citation>
    <scope>NUCLEOTIDE SEQUENCE [LARGE SCALE GENOMIC DNA]</scope>
    <source>
        <strain evidence="2">cv. Darmor-bzh</strain>
    </source>
</reference>
<sequence>MSVCLMSREYSICCKNDSSSRCNILHPPHKKRQLWKGTARWSI</sequence>
<dbReference type="EMBL" id="LK032925">
    <property type="protein sequence ID" value="CDY50592.1"/>
    <property type="molecule type" value="Genomic_DNA"/>
</dbReference>
<gene>
    <name evidence="1" type="primary">BnaC02g16890D</name>
    <name evidence="1" type="ORF">GSBRNA2T00097114001</name>
</gene>
<proteinExistence type="predicted"/>
<evidence type="ECO:0000313" key="1">
    <source>
        <dbReference type="EMBL" id="CDY50592.1"/>
    </source>
</evidence>
<keyword evidence="2" id="KW-1185">Reference proteome</keyword>
<dbReference type="Gramene" id="CDY50592">
    <property type="protein sequence ID" value="CDY50592"/>
    <property type="gene ID" value="GSBRNA2T00097114001"/>
</dbReference>
<dbReference type="Proteomes" id="UP000028999">
    <property type="component" value="Unassembled WGS sequence"/>
</dbReference>
<organism evidence="1 2">
    <name type="scientific">Brassica napus</name>
    <name type="common">Rape</name>
    <dbReference type="NCBI Taxonomy" id="3708"/>
    <lineage>
        <taxon>Eukaryota</taxon>
        <taxon>Viridiplantae</taxon>
        <taxon>Streptophyta</taxon>
        <taxon>Embryophyta</taxon>
        <taxon>Tracheophyta</taxon>
        <taxon>Spermatophyta</taxon>
        <taxon>Magnoliopsida</taxon>
        <taxon>eudicotyledons</taxon>
        <taxon>Gunneridae</taxon>
        <taxon>Pentapetalae</taxon>
        <taxon>rosids</taxon>
        <taxon>malvids</taxon>
        <taxon>Brassicales</taxon>
        <taxon>Brassicaceae</taxon>
        <taxon>Brassiceae</taxon>
        <taxon>Brassica</taxon>
    </lineage>
</organism>
<protein>
    <submittedName>
        <fullName evidence="1">BnaC02g16890D protein</fullName>
    </submittedName>
</protein>
<dbReference type="AlphaFoldDB" id="A0A078IL12"/>